<dbReference type="AlphaFoldDB" id="A0A936YXC2"/>
<name>A0A936YXC2_9BURK</name>
<protein>
    <submittedName>
        <fullName evidence="1">Uncharacterized protein</fullName>
    </submittedName>
</protein>
<organism evidence="1 2">
    <name type="scientific">Ramlibacter monticola</name>
    <dbReference type="NCBI Taxonomy" id="1926872"/>
    <lineage>
        <taxon>Bacteria</taxon>
        <taxon>Pseudomonadati</taxon>
        <taxon>Pseudomonadota</taxon>
        <taxon>Betaproteobacteria</taxon>
        <taxon>Burkholderiales</taxon>
        <taxon>Comamonadaceae</taxon>
        <taxon>Ramlibacter</taxon>
    </lineage>
</organism>
<evidence type="ECO:0000313" key="2">
    <source>
        <dbReference type="Proteomes" id="UP000599109"/>
    </source>
</evidence>
<reference evidence="1 2" key="1">
    <citation type="journal article" date="2017" name="Int. J. Syst. Evol. Microbiol.">
        <title>Ramlibacter monticola sp. nov., isolated from forest soil.</title>
        <authorList>
            <person name="Chaudhary D.K."/>
            <person name="Kim J."/>
        </authorList>
    </citation>
    <scope>NUCLEOTIDE SEQUENCE [LARGE SCALE GENOMIC DNA]</scope>
    <source>
        <strain evidence="1 2">KACC 19175</strain>
    </source>
</reference>
<gene>
    <name evidence="1" type="ORF">JJ685_05445</name>
</gene>
<proteinExistence type="predicted"/>
<sequence>MNPILLNNWEGQSVTDVFTEFDDSRWSAYREPDAMPVEEKPEFKGAEILLASYGTPSYEGYAFVLFRRDGKLYEVNGSHCSCYGLEGQWEPEETTIEALRHRVKEGTLGEGGYDENPFAAELLQVLDALPADGVAMPQPEKKG</sequence>
<dbReference type="Proteomes" id="UP000599109">
    <property type="component" value="Unassembled WGS sequence"/>
</dbReference>
<dbReference type="RefSeq" id="WP_201673177.1">
    <property type="nucleotide sequence ID" value="NZ_JAEQNE010000001.1"/>
</dbReference>
<keyword evidence="2" id="KW-1185">Reference proteome</keyword>
<comment type="caution">
    <text evidence="1">The sequence shown here is derived from an EMBL/GenBank/DDBJ whole genome shotgun (WGS) entry which is preliminary data.</text>
</comment>
<dbReference type="EMBL" id="JAEQNE010000001">
    <property type="protein sequence ID" value="MBL0390583.1"/>
    <property type="molecule type" value="Genomic_DNA"/>
</dbReference>
<accession>A0A936YXC2</accession>
<evidence type="ECO:0000313" key="1">
    <source>
        <dbReference type="EMBL" id="MBL0390583.1"/>
    </source>
</evidence>